<dbReference type="PANTHER" id="PTHR30472:SF70">
    <property type="entry name" value="MOLYBDATE IMPORT SYSTEM PERMEASE PROTEIN MOLB"/>
    <property type="match status" value="1"/>
</dbReference>
<keyword evidence="5 8" id="KW-0812">Transmembrane</keyword>
<gene>
    <name evidence="9" type="ORF">BKL49_05955</name>
</gene>
<keyword evidence="6 8" id="KW-1133">Transmembrane helix</keyword>
<dbReference type="PANTHER" id="PTHR30472">
    <property type="entry name" value="FERRIC ENTEROBACTIN TRANSPORT SYSTEM PERMEASE PROTEIN"/>
    <property type="match status" value="1"/>
</dbReference>
<evidence type="ECO:0000256" key="7">
    <source>
        <dbReference type="ARBA" id="ARBA00023136"/>
    </source>
</evidence>
<dbReference type="CDD" id="cd06550">
    <property type="entry name" value="TM_ABC_iron-siderophores_like"/>
    <property type="match status" value="1"/>
</dbReference>
<evidence type="ECO:0000313" key="10">
    <source>
        <dbReference type="Proteomes" id="UP000188602"/>
    </source>
</evidence>
<feature type="transmembrane region" description="Helical" evidence="8">
    <location>
        <begin position="154"/>
        <end position="178"/>
    </location>
</feature>
<dbReference type="FunFam" id="1.10.3470.10:FF:000001">
    <property type="entry name" value="Vitamin B12 ABC transporter permease BtuC"/>
    <property type="match status" value="1"/>
</dbReference>
<evidence type="ECO:0000256" key="5">
    <source>
        <dbReference type="ARBA" id="ARBA00022692"/>
    </source>
</evidence>
<proteinExistence type="inferred from homology"/>
<accession>A0A1V3JQI8</accession>
<dbReference type="InterPro" id="IPR037294">
    <property type="entry name" value="ABC_BtuC-like"/>
</dbReference>
<keyword evidence="7 8" id="KW-0472">Membrane</keyword>
<dbReference type="GO" id="GO:0022857">
    <property type="term" value="F:transmembrane transporter activity"/>
    <property type="evidence" value="ECO:0007669"/>
    <property type="project" value="InterPro"/>
</dbReference>
<reference evidence="9 10" key="1">
    <citation type="submission" date="2016-10" db="EMBL/GenBank/DDBJ databases">
        <title>Rodentibacter gen. nov. and new species.</title>
        <authorList>
            <person name="Christensen H."/>
        </authorList>
    </citation>
    <scope>NUCLEOTIDE SEQUENCE [LARGE SCALE GENOMIC DNA]</scope>
    <source>
        <strain evidence="9 10">Ac151</strain>
    </source>
</reference>
<feature type="transmembrane region" description="Helical" evidence="8">
    <location>
        <begin position="12"/>
        <end position="34"/>
    </location>
</feature>
<evidence type="ECO:0000256" key="8">
    <source>
        <dbReference type="SAM" id="Phobius"/>
    </source>
</evidence>
<feature type="transmembrane region" description="Helical" evidence="8">
    <location>
        <begin position="245"/>
        <end position="274"/>
    </location>
</feature>
<dbReference type="EMBL" id="MLHQ01000011">
    <property type="protein sequence ID" value="OOF59077.1"/>
    <property type="molecule type" value="Genomic_DNA"/>
</dbReference>
<feature type="transmembrane region" description="Helical" evidence="8">
    <location>
        <begin position="114"/>
        <end position="147"/>
    </location>
</feature>
<feature type="transmembrane region" description="Helical" evidence="8">
    <location>
        <begin position="206"/>
        <end position="225"/>
    </location>
</feature>
<protein>
    <submittedName>
        <fullName evidence="9">ABC transporter permease</fullName>
    </submittedName>
</protein>
<evidence type="ECO:0000313" key="9">
    <source>
        <dbReference type="EMBL" id="OOF59077.1"/>
    </source>
</evidence>
<dbReference type="SUPFAM" id="SSF81345">
    <property type="entry name" value="ABC transporter involved in vitamin B12 uptake, BtuC"/>
    <property type="match status" value="1"/>
</dbReference>
<keyword evidence="10" id="KW-1185">Reference proteome</keyword>
<dbReference type="GO" id="GO:0005886">
    <property type="term" value="C:plasma membrane"/>
    <property type="evidence" value="ECO:0007669"/>
    <property type="project" value="UniProtKB-SubCell"/>
</dbReference>
<evidence type="ECO:0000256" key="1">
    <source>
        <dbReference type="ARBA" id="ARBA00004651"/>
    </source>
</evidence>
<comment type="caution">
    <text evidence="9">The sequence shown here is derived from an EMBL/GenBank/DDBJ whole genome shotgun (WGS) entry which is preliminary data.</text>
</comment>
<evidence type="ECO:0000256" key="2">
    <source>
        <dbReference type="ARBA" id="ARBA00007935"/>
    </source>
</evidence>
<evidence type="ECO:0000256" key="4">
    <source>
        <dbReference type="ARBA" id="ARBA00022475"/>
    </source>
</evidence>
<comment type="subcellular location">
    <subcellularLocation>
        <location evidence="1">Cell membrane</location>
        <topology evidence="1">Multi-pass membrane protein</topology>
    </subcellularLocation>
</comment>
<organism evidence="9 10">
    <name type="scientific">Rodentibacter myodis</name>
    <dbReference type="NCBI Taxonomy" id="1907939"/>
    <lineage>
        <taxon>Bacteria</taxon>
        <taxon>Pseudomonadati</taxon>
        <taxon>Pseudomonadota</taxon>
        <taxon>Gammaproteobacteria</taxon>
        <taxon>Pasteurellales</taxon>
        <taxon>Pasteurellaceae</taxon>
        <taxon>Rodentibacter</taxon>
    </lineage>
</organism>
<dbReference type="Proteomes" id="UP000188602">
    <property type="component" value="Unassembled WGS sequence"/>
</dbReference>
<evidence type="ECO:0000256" key="6">
    <source>
        <dbReference type="ARBA" id="ARBA00022989"/>
    </source>
</evidence>
<keyword evidence="4" id="KW-1003">Cell membrane</keyword>
<name>A0A1V3JQI8_9PAST</name>
<dbReference type="Pfam" id="PF01032">
    <property type="entry name" value="FecCD"/>
    <property type="match status" value="1"/>
</dbReference>
<comment type="similarity">
    <text evidence="2">Belongs to the binding-protein-dependent transport system permease family. FecCD subfamily.</text>
</comment>
<evidence type="ECO:0000256" key="3">
    <source>
        <dbReference type="ARBA" id="ARBA00022448"/>
    </source>
</evidence>
<dbReference type="Gene3D" id="1.10.3470.10">
    <property type="entry name" value="ABC transporter involved in vitamin B12 uptake, BtuC"/>
    <property type="match status" value="1"/>
</dbReference>
<dbReference type="GO" id="GO:0033214">
    <property type="term" value="P:siderophore-iron import into cell"/>
    <property type="evidence" value="ECO:0007669"/>
    <property type="project" value="TreeGrafter"/>
</dbReference>
<dbReference type="AlphaFoldDB" id="A0A1V3JQI8"/>
<dbReference type="InterPro" id="IPR000522">
    <property type="entry name" value="ABC_transptr_permease_BtuC"/>
</dbReference>
<feature type="transmembrane region" description="Helical" evidence="8">
    <location>
        <begin position="73"/>
        <end position="94"/>
    </location>
</feature>
<keyword evidence="3" id="KW-0813">Transport</keyword>
<dbReference type="STRING" id="1907939.BKL49_05955"/>
<sequence>MSKIVLAMQQNYYAKIIVGLTFLLLITAVISLGIGRYSLSIPQIGQVLWSKLTALEIEPVHQQIIFQVRLPRILTVLCVGAGLALSGVVLQGIFRNPLVDPHIIGVTSSSAFGGTLAIFLGFSLYGLFTSTILLGVLTLALVFLFSFKFNQRSLLMLILIGMILSGLFSALVSLLQYISDTEEKLPSIVFWLMGSFATANWEKFGFFVIPFSICSLILFKLSWRLNLLSLDDKEVKALGMNVVPLRWLVIFLSGTLVACQVAISGSIGWVGLIIPHISRMLVGANHQRLLPCTMLIGAVYLLMVDNVARSLSDAEIPISILTALLGAPLFSLLVYQLKRGRINE</sequence>
<feature type="transmembrane region" description="Helical" evidence="8">
    <location>
        <begin position="316"/>
        <end position="335"/>
    </location>
</feature>